<comment type="similarity">
    <text evidence="6">Belongs to the peptidase M3 family.</text>
</comment>
<sequence>MYRTLTPARPALPLRDAAPAAAAPSFGDLPEWDLTDLYAAPDAPEVARDFDWLATACADFAAAYQGKLAGLDGAAMLECVQKYERIEAVAGRLMSFAGLRYYQNTTDAGRAKFMADAQDRVTTATTPLVFFSLELNRIDDAALDATLDARADLARYRPVFDRMRAMRPHQLSDELEHFLHDTSTVGAAAWNRLFDETMAGLEFTVQGEVLSLEAVLNLLTDTDRPRREAAARELAAVFGRNIKLFARVHNTLTKEKEIEDRWRKMPKPQTGRHLSNHVEAEVVEALRNAVVAAYPRLSHRYYALKAKWMGLDKMEVWDRNAPLPIDPPKLVDWDTARDTVMTAYAGFDPRMAEIAAPFFDRGWIDAAVKPGKAPGAFAHPTVTDVHPYVMLNYLGKPRDVMTLAHELGHGVHQVLAADQGELLSSTPLTLAETASVFGEMLTFKRLLANAKTDAERKTLLAGKVEDMINTVVRQIAFYDFECKLHDARRGGELTPDDINALWMSVQAESLGPVFNFMDGYETFWAYIPHFVHSPFYVYAYAFGDGLVNALYAVFEEQPEGFQEKYFEMLRAGGSKHHSELLAPFGLDASDPAFWDKGLSMIAGMIDELEAMEG</sequence>
<dbReference type="PANTHER" id="PTHR11804">
    <property type="entry name" value="PROTEASE M3 THIMET OLIGOPEPTIDASE-RELATED"/>
    <property type="match status" value="1"/>
</dbReference>
<keyword evidence="10" id="KW-1185">Reference proteome</keyword>
<evidence type="ECO:0000256" key="1">
    <source>
        <dbReference type="ARBA" id="ARBA00022670"/>
    </source>
</evidence>
<protein>
    <submittedName>
        <fullName evidence="9">Oligoendopeptidase F</fullName>
    </submittedName>
</protein>
<dbReference type="GO" id="GO:0046872">
    <property type="term" value="F:metal ion binding"/>
    <property type="evidence" value="ECO:0007669"/>
    <property type="project" value="UniProtKB-UniRule"/>
</dbReference>
<name>A0A1H3BQP8_9RHOB</name>
<evidence type="ECO:0000256" key="5">
    <source>
        <dbReference type="ARBA" id="ARBA00023049"/>
    </source>
</evidence>
<dbReference type="Proteomes" id="UP000198539">
    <property type="component" value="Unassembled WGS sequence"/>
</dbReference>
<evidence type="ECO:0000313" key="10">
    <source>
        <dbReference type="Proteomes" id="UP000198539"/>
    </source>
</evidence>
<dbReference type="GO" id="GO:0006518">
    <property type="term" value="P:peptide metabolic process"/>
    <property type="evidence" value="ECO:0007669"/>
    <property type="project" value="TreeGrafter"/>
</dbReference>
<dbReference type="GO" id="GO:0006508">
    <property type="term" value="P:proteolysis"/>
    <property type="evidence" value="ECO:0007669"/>
    <property type="project" value="UniProtKB-KW"/>
</dbReference>
<dbReference type="STRING" id="564137.SAMN04488238_108128"/>
<proteinExistence type="inferred from homology"/>
<evidence type="ECO:0000256" key="3">
    <source>
        <dbReference type="ARBA" id="ARBA00022801"/>
    </source>
</evidence>
<dbReference type="Gene3D" id="1.10.1370.20">
    <property type="entry name" value="Oligoendopeptidase f, C-terminal domain"/>
    <property type="match status" value="1"/>
</dbReference>
<feature type="domain" description="Oligopeptidase F N-terminal" evidence="8">
    <location>
        <begin position="134"/>
        <end position="203"/>
    </location>
</feature>
<dbReference type="AlphaFoldDB" id="A0A1H3BQP8"/>
<comment type="cofactor">
    <cofactor evidence="6">
        <name>Zn(2+)</name>
        <dbReference type="ChEBI" id="CHEBI:29105"/>
    </cofactor>
    <text evidence="6">Binds 1 zinc ion.</text>
</comment>
<keyword evidence="2 6" id="KW-0479">Metal-binding</keyword>
<reference evidence="9 10" key="1">
    <citation type="submission" date="2016-10" db="EMBL/GenBank/DDBJ databases">
        <authorList>
            <person name="de Groot N.N."/>
        </authorList>
    </citation>
    <scope>NUCLEOTIDE SEQUENCE [LARGE SCALE GENOMIC DNA]</scope>
    <source>
        <strain evidence="9 10">CGMCC 1.8894</strain>
    </source>
</reference>
<dbReference type="InterPro" id="IPR045090">
    <property type="entry name" value="Pept_M3A_M3B"/>
</dbReference>
<dbReference type="SUPFAM" id="SSF55486">
    <property type="entry name" value="Metalloproteases ('zincins'), catalytic domain"/>
    <property type="match status" value="1"/>
</dbReference>
<dbReference type="Pfam" id="PF08439">
    <property type="entry name" value="Peptidase_M3_N"/>
    <property type="match status" value="1"/>
</dbReference>
<dbReference type="InterPro" id="IPR001567">
    <property type="entry name" value="Pept_M3A_M3B_dom"/>
</dbReference>
<organism evidence="9 10">
    <name type="scientific">Roseicitreum antarcticum</name>
    <dbReference type="NCBI Taxonomy" id="564137"/>
    <lineage>
        <taxon>Bacteria</taxon>
        <taxon>Pseudomonadati</taxon>
        <taxon>Pseudomonadota</taxon>
        <taxon>Alphaproteobacteria</taxon>
        <taxon>Rhodobacterales</taxon>
        <taxon>Paracoccaceae</taxon>
        <taxon>Roseicitreum</taxon>
    </lineage>
</organism>
<keyword evidence="1 6" id="KW-0645">Protease</keyword>
<feature type="domain" description="Peptidase M3A/M3B catalytic" evidence="7">
    <location>
        <begin position="359"/>
        <end position="598"/>
    </location>
</feature>
<dbReference type="Pfam" id="PF01432">
    <property type="entry name" value="Peptidase_M3"/>
    <property type="match status" value="1"/>
</dbReference>
<keyword evidence="5 6" id="KW-0482">Metalloprotease</keyword>
<keyword evidence="3 6" id="KW-0378">Hydrolase</keyword>
<dbReference type="InterPro" id="IPR013647">
    <property type="entry name" value="OligopepF_N_dom"/>
</dbReference>
<dbReference type="EMBL" id="FNOM01000008">
    <property type="protein sequence ID" value="SDX43664.1"/>
    <property type="molecule type" value="Genomic_DNA"/>
</dbReference>
<dbReference type="OrthoDB" id="9766487at2"/>
<dbReference type="Gene3D" id="1.20.140.70">
    <property type="entry name" value="Oligopeptidase f, N-terminal domain"/>
    <property type="match status" value="1"/>
</dbReference>
<gene>
    <name evidence="9" type="ORF">SAMN04488238_108128</name>
</gene>
<dbReference type="GO" id="GO:0004222">
    <property type="term" value="F:metalloendopeptidase activity"/>
    <property type="evidence" value="ECO:0007669"/>
    <property type="project" value="InterPro"/>
</dbReference>
<evidence type="ECO:0000256" key="4">
    <source>
        <dbReference type="ARBA" id="ARBA00022833"/>
    </source>
</evidence>
<dbReference type="CDD" id="cd09610">
    <property type="entry name" value="M3B_PepF"/>
    <property type="match status" value="1"/>
</dbReference>
<evidence type="ECO:0000313" key="9">
    <source>
        <dbReference type="EMBL" id="SDX43664.1"/>
    </source>
</evidence>
<dbReference type="PANTHER" id="PTHR11804:SF5">
    <property type="entry name" value="OLIGOENDOPEPTIDASE F"/>
    <property type="match status" value="1"/>
</dbReference>
<evidence type="ECO:0000256" key="2">
    <source>
        <dbReference type="ARBA" id="ARBA00022723"/>
    </source>
</evidence>
<dbReference type="InterPro" id="IPR011977">
    <property type="entry name" value="Pept_M3B_clade3"/>
</dbReference>
<evidence type="ECO:0000259" key="7">
    <source>
        <dbReference type="Pfam" id="PF01432"/>
    </source>
</evidence>
<dbReference type="InterPro" id="IPR042088">
    <property type="entry name" value="OligoPept_F_C"/>
</dbReference>
<evidence type="ECO:0000259" key="8">
    <source>
        <dbReference type="Pfam" id="PF08439"/>
    </source>
</evidence>
<dbReference type="NCBIfam" id="TIGR02290">
    <property type="entry name" value="M3_fam_3"/>
    <property type="match status" value="1"/>
</dbReference>
<evidence type="ECO:0000256" key="6">
    <source>
        <dbReference type="RuleBase" id="RU003435"/>
    </source>
</evidence>
<accession>A0A1H3BQP8</accession>
<keyword evidence="4 6" id="KW-0862">Zinc</keyword>
<dbReference type="RefSeq" id="WP_092890934.1">
    <property type="nucleotide sequence ID" value="NZ_CP061498.1"/>
</dbReference>